<reference evidence="5 6" key="1">
    <citation type="submission" date="2017-01" db="EMBL/GenBank/DDBJ databases">
        <title>Novel large sulfur bacteria in the metagenomes of groundwater-fed chemosynthetic microbial mats in the Lake Huron basin.</title>
        <authorList>
            <person name="Sharrar A.M."/>
            <person name="Flood B.E."/>
            <person name="Bailey J.V."/>
            <person name="Jones D.S."/>
            <person name="Biddanda B."/>
            <person name="Ruberg S.A."/>
            <person name="Marcus D.N."/>
            <person name="Dick G.J."/>
        </authorList>
    </citation>
    <scope>NUCLEOTIDE SEQUENCE [LARGE SCALE GENOMIC DNA]</scope>
    <source>
        <strain evidence="5">A8</strain>
    </source>
</reference>
<dbReference type="SUPFAM" id="SSF56925">
    <property type="entry name" value="OMPA-like"/>
    <property type="match status" value="1"/>
</dbReference>
<keyword evidence="2" id="KW-0406">Ion transport</keyword>
<evidence type="ECO:0000256" key="2">
    <source>
        <dbReference type="ARBA" id="ARBA00023114"/>
    </source>
</evidence>
<sequence>MKTINIMVSGILIAGLCAGQTAIAAGNSQAFSPIAPSSTAKPDNYIGGSIGTSNSDGFCTTLGNCDADGKSWKLYSGIRVNDSVLFEMGYANLGEQQGQDTNGAVSQKSTAVTATGLMTYSVNEQVELFGKAGLARWSNTYTDSAGSSKSSGNDMLVGAGANYDLGDNMGVRAEWERFKDIGSSTHKGDVDLLSVGVTFSSL</sequence>
<feature type="signal peptide" evidence="3">
    <location>
        <begin position="1"/>
        <end position="24"/>
    </location>
</feature>
<keyword evidence="3" id="KW-0732">Signal</keyword>
<comment type="similarity">
    <text evidence="1">Belongs to the outer membrane OOP (TC 1.B.6) superfamily. OmpA family.</text>
</comment>
<keyword evidence="2" id="KW-0812">Transmembrane</keyword>
<evidence type="ECO:0000256" key="3">
    <source>
        <dbReference type="SAM" id="SignalP"/>
    </source>
</evidence>
<evidence type="ECO:0000313" key="6">
    <source>
        <dbReference type="Proteomes" id="UP000192491"/>
    </source>
</evidence>
<dbReference type="Proteomes" id="UP000192491">
    <property type="component" value="Unassembled WGS sequence"/>
</dbReference>
<keyword evidence="2" id="KW-0626">Porin</keyword>
<accession>A0A1Y1QT83</accession>
<evidence type="ECO:0000256" key="1">
    <source>
        <dbReference type="ARBA" id="ARBA00005710"/>
    </source>
</evidence>
<proteinExistence type="inferred from homology"/>
<comment type="caution">
    <text evidence="5">The sequence shown here is derived from an EMBL/GenBank/DDBJ whole genome shotgun (WGS) entry which is preliminary data.</text>
</comment>
<protein>
    <recommendedName>
        <fullName evidence="4">Outer membrane protein OmpA-like transmembrane domain-containing protein</fullName>
    </recommendedName>
</protein>
<dbReference type="Gene3D" id="2.40.160.20">
    <property type="match status" value="1"/>
</dbReference>
<dbReference type="AlphaFoldDB" id="A0A1Y1QT83"/>
<gene>
    <name evidence="5" type="ORF">BWK73_13360</name>
</gene>
<dbReference type="GO" id="GO:0046930">
    <property type="term" value="C:pore complex"/>
    <property type="evidence" value="ECO:0007669"/>
    <property type="project" value="UniProtKB-KW"/>
</dbReference>
<dbReference type="GO" id="GO:0009279">
    <property type="term" value="C:cell outer membrane"/>
    <property type="evidence" value="ECO:0007669"/>
    <property type="project" value="InterPro"/>
</dbReference>
<dbReference type="EMBL" id="MTEJ01000054">
    <property type="protein sequence ID" value="OQX13003.1"/>
    <property type="molecule type" value="Genomic_DNA"/>
</dbReference>
<keyword evidence="2" id="KW-0813">Transport</keyword>
<dbReference type="GO" id="GO:0015288">
    <property type="term" value="F:porin activity"/>
    <property type="evidence" value="ECO:0007669"/>
    <property type="project" value="UniProtKB-KW"/>
</dbReference>
<organism evidence="5 6">
    <name type="scientific">Thiothrix lacustris</name>
    <dbReference type="NCBI Taxonomy" id="525917"/>
    <lineage>
        <taxon>Bacteria</taxon>
        <taxon>Pseudomonadati</taxon>
        <taxon>Pseudomonadota</taxon>
        <taxon>Gammaproteobacteria</taxon>
        <taxon>Thiotrichales</taxon>
        <taxon>Thiotrichaceae</taxon>
        <taxon>Thiothrix</taxon>
    </lineage>
</organism>
<evidence type="ECO:0000259" key="4">
    <source>
        <dbReference type="Pfam" id="PF01389"/>
    </source>
</evidence>
<dbReference type="Pfam" id="PF01389">
    <property type="entry name" value="OmpA_membrane"/>
    <property type="match status" value="1"/>
</dbReference>
<dbReference type="InterPro" id="IPR011250">
    <property type="entry name" value="OMP/PagP_B-barrel"/>
</dbReference>
<feature type="chain" id="PRO_5012665996" description="Outer membrane protein OmpA-like transmembrane domain-containing protein" evidence="3">
    <location>
        <begin position="25"/>
        <end position="202"/>
    </location>
</feature>
<evidence type="ECO:0000313" key="5">
    <source>
        <dbReference type="EMBL" id="OQX13003.1"/>
    </source>
</evidence>
<name>A0A1Y1QT83_9GAMM</name>
<dbReference type="InterPro" id="IPR000498">
    <property type="entry name" value="OmpA-like_TM_dom"/>
</dbReference>
<feature type="domain" description="Outer membrane protein OmpA-like transmembrane" evidence="4">
    <location>
        <begin position="42"/>
        <end position="199"/>
    </location>
</feature>